<dbReference type="STRING" id="996801.BW723_09275"/>
<proteinExistence type="predicted"/>
<accession>A0A1B8U7G3</accession>
<keyword evidence="1" id="KW-0175">Coiled coil</keyword>
<keyword evidence="3" id="KW-1185">Reference proteome</keyword>
<gene>
    <name evidence="2" type="ORF">LPB301_00225</name>
</gene>
<protein>
    <submittedName>
        <fullName evidence="2">Uncharacterized protein</fullName>
    </submittedName>
</protein>
<dbReference type="RefSeq" id="WP_068355591.1">
    <property type="nucleotide sequence ID" value="NZ_CP019337.1"/>
</dbReference>
<sequence>MNKLTVKSKKVLFNVSNLEKKHKIITYASLLFLTVSTYFLRSENQQVKIDYARLQEKSKSLKRNMIIFNRNYEDFPLPVWQKVKRGDKFIIQYINPEYVKKFGHIFNNDQYALIGKNNFEIFSKKIAQAYYENDVAVAITGIQIENIEDAIDKFGNIIKLKVIKWRDIKDNKDTLIYGMVKEIIPTKTKRS</sequence>
<name>A0A1B8U7G3_9FLAO</name>
<evidence type="ECO:0000313" key="3">
    <source>
        <dbReference type="Proteomes" id="UP000092612"/>
    </source>
</evidence>
<evidence type="ECO:0000313" key="2">
    <source>
        <dbReference type="EMBL" id="OBY67758.1"/>
    </source>
</evidence>
<dbReference type="AlphaFoldDB" id="A0A1B8U7G3"/>
<dbReference type="KEGG" id="prn:BW723_09275"/>
<organism evidence="2 3">
    <name type="scientific">Polaribacter reichenbachii</name>
    <dbReference type="NCBI Taxonomy" id="996801"/>
    <lineage>
        <taxon>Bacteria</taxon>
        <taxon>Pseudomonadati</taxon>
        <taxon>Bacteroidota</taxon>
        <taxon>Flavobacteriia</taxon>
        <taxon>Flavobacteriales</taxon>
        <taxon>Flavobacteriaceae</taxon>
    </lineage>
</organism>
<reference evidence="3" key="1">
    <citation type="submission" date="2016-02" db="EMBL/GenBank/DDBJ databases">
        <title>Paenibacillus sp. LPB0068, isolated from Crassostrea gigas.</title>
        <authorList>
            <person name="Shin S.-K."/>
            <person name="Yi H."/>
        </authorList>
    </citation>
    <scope>NUCLEOTIDE SEQUENCE [LARGE SCALE GENOMIC DNA]</scope>
    <source>
        <strain evidence="3">KCTC 23969</strain>
    </source>
</reference>
<feature type="coiled-coil region" evidence="1">
    <location>
        <begin position="44"/>
        <end position="71"/>
    </location>
</feature>
<dbReference type="EMBL" id="LSFL01000001">
    <property type="protein sequence ID" value="OBY67758.1"/>
    <property type="molecule type" value="Genomic_DNA"/>
</dbReference>
<evidence type="ECO:0000256" key="1">
    <source>
        <dbReference type="SAM" id="Coils"/>
    </source>
</evidence>
<comment type="caution">
    <text evidence="2">The sequence shown here is derived from an EMBL/GenBank/DDBJ whole genome shotgun (WGS) entry which is preliminary data.</text>
</comment>
<dbReference type="Proteomes" id="UP000092612">
    <property type="component" value="Unassembled WGS sequence"/>
</dbReference>
<dbReference type="OrthoDB" id="1201484at2"/>